<dbReference type="Proteomes" id="UP000658131">
    <property type="component" value="Unassembled WGS sequence"/>
</dbReference>
<evidence type="ECO:0000313" key="6">
    <source>
        <dbReference type="Proteomes" id="UP000658131"/>
    </source>
</evidence>
<name>A0ABR7NGD5_9FIRM</name>
<reference evidence="5 6" key="1">
    <citation type="submission" date="2020-08" db="EMBL/GenBank/DDBJ databases">
        <title>Genome public.</title>
        <authorList>
            <person name="Liu C."/>
            <person name="Sun Q."/>
        </authorList>
    </citation>
    <scope>NUCLEOTIDE SEQUENCE [LARGE SCALE GENOMIC DNA]</scope>
    <source>
        <strain evidence="5 6">BX1</strain>
    </source>
</reference>
<protein>
    <submittedName>
        <fullName evidence="5">4Fe-4S binding protein</fullName>
    </submittedName>
</protein>
<evidence type="ECO:0000256" key="2">
    <source>
        <dbReference type="ARBA" id="ARBA00023004"/>
    </source>
</evidence>
<feature type="domain" description="4Fe-4S ferredoxin-type" evidence="4">
    <location>
        <begin position="1"/>
        <end position="30"/>
    </location>
</feature>
<organism evidence="5 6">
    <name type="scientific">Yanshouia hominis</name>
    <dbReference type="NCBI Taxonomy" id="2763673"/>
    <lineage>
        <taxon>Bacteria</taxon>
        <taxon>Bacillati</taxon>
        <taxon>Bacillota</taxon>
        <taxon>Clostridia</taxon>
        <taxon>Eubacteriales</taxon>
        <taxon>Oscillospiraceae</taxon>
        <taxon>Yanshouia</taxon>
    </lineage>
</organism>
<dbReference type="PANTHER" id="PTHR43122">
    <property type="entry name" value="FERREDOXIN SUBUNIT OF PYRUVATE:FLAVODOXIN OXIDOREDUCTASE-RELATED"/>
    <property type="match status" value="1"/>
</dbReference>
<accession>A0ABR7NGD5</accession>
<keyword evidence="2" id="KW-0408">Iron</keyword>
<dbReference type="InterPro" id="IPR017900">
    <property type="entry name" value="4Fe4S_Fe_S_CS"/>
</dbReference>
<dbReference type="EMBL" id="JACRTB010000004">
    <property type="protein sequence ID" value="MBC8575446.1"/>
    <property type="molecule type" value="Genomic_DNA"/>
</dbReference>
<sequence length="65" mass="7442">MAVYVDASLCKSCRLCIANCPKNVFQTTHKVNKKGYNYVEAVNEKDCIRCKLCERICPDFALHIE</sequence>
<keyword evidence="3" id="KW-0411">Iron-sulfur</keyword>
<dbReference type="Pfam" id="PF12838">
    <property type="entry name" value="Fer4_7"/>
    <property type="match status" value="1"/>
</dbReference>
<dbReference type="PROSITE" id="PS00198">
    <property type="entry name" value="4FE4S_FER_1"/>
    <property type="match status" value="1"/>
</dbReference>
<dbReference type="PANTHER" id="PTHR43122:SF1">
    <property type="entry name" value="IRON-SULFUR-BINDING PROTEIN"/>
    <property type="match status" value="1"/>
</dbReference>
<keyword evidence="6" id="KW-1185">Reference proteome</keyword>
<evidence type="ECO:0000313" key="5">
    <source>
        <dbReference type="EMBL" id="MBC8575446.1"/>
    </source>
</evidence>
<keyword evidence="1" id="KW-0479">Metal-binding</keyword>
<comment type="caution">
    <text evidence="5">The sequence shown here is derived from an EMBL/GenBank/DDBJ whole genome shotgun (WGS) entry which is preliminary data.</text>
</comment>
<gene>
    <name evidence="5" type="ORF">H8717_03325</name>
</gene>
<proteinExistence type="predicted"/>
<dbReference type="InterPro" id="IPR017896">
    <property type="entry name" value="4Fe4S_Fe-S-bd"/>
</dbReference>
<evidence type="ECO:0000259" key="4">
    <source>
        <dbReference type="PROSITE" id="PS51379"/>
    </source>
</evidence>
<evidence type="ECO:0000256" key="1">
    <source>
        <dbReference type="ARBA" id="ARBA00022723"/>
    </source>
</evidence>
<feature type="domain" description="4Fe-4S ferredoxin-type" evidence="4">
    <location>
        <begin position="38"/>
        <end position="65"/>
    </location>
</feature>
<dbReference type="SUPFAM" id="SSF54862">
    <property type="entry name" value="4Fe-4S ferredoxins"/>
    <property type="match status" value="1"/>
</dbReference>
<dbReference type="Gene3D" id="3.30.70.20">
    <property type="match status" value="1"/>
</dbReference>
<dbReference type="PROSITE" id="PS51379">
    <property type="entry name" value="4FE4S_FER_2"/>
    <property type="match status" value="2"/>
</dbReference>
<evidence type="ECO:0000256" key="3">
    <source>
        <dbReference type="ARBA" id="ARBA00023014"/>
    </source>
</evidence>
<dbReference type="RefSeq" id="WP_093371085.1">
    <property type="nucleotide sequence ID" value="NZ_JACRTB010000004.1"/>
</dbReference>